<evidence type="ECO:0000259" key="3">
    <source>
        <dbReference type="PROSITE" id="PS50263"/>
    </source>
</evidence>
<dbReference type="Pfam" id="PF00795">
    <property type="entry name" value="CN_hydrolase"/>
    <property type="match status" value="1"/>
</dbReference>
<dbReference type="RefSeq" id="WP_136930686.1">
    <property type="nucleotide sequence ID" value="NZ_SSMQ01000020.1"/>
</dbReference>
<feature type="domain" description="CN hydrolase" evidence="3">
    <location>
        <begin position="5"/>
        <end position="256"/>
    </location>
</feature>
<organism evidence="4 5">
    <name type="scientific">Polyangium fumosum</name>
    <dbReference type="NCBI Taxonomy" id="889272"/>
    <lineage>
        <taxon>Bacteria</taxon>
        <taxon>Pseudomonadati</taxon>
        <taxon>Myxococcota</taxon>
        <taxon>Polyangia</taxon>
        <taxon>Polyangiales</taxon>
        <taxon>Polyangiaceae</taxon>
        <taxon>Polyangium</taxon>
    </lineage>
</organism>
<dbReference type="Gene3D" id="3.60.110.10">
    <property type="entry name" value="Carbon-nitrogen hydrolase"/>
    <property type="match status" value="1"/>
</dbReference>
<dbReference type="CDD" id="cd07572">
    <property type="entry name" value="nit"/>
    <property type="match status" value="1"/>
</dbReference>
<evidence type="ECO:0000313" key="4">
    <source>
        <dbReference type="EMBL" id="TKD06258.1"/>
    </source>
</evidence>
<dbReference type="AlphaFoldDB" id="A0A4V5PMR0"/>
<dbReference type="GO" id="GO:0016811">
    <property type="term" value="F:hydrolase activity, acting on carbon-nitrogen (but not peptide) bonds, in linear amides"/>
    <property type="evidence" value="ECO:0007669"/>
    <property type="project" value="InterPro"/>
</dbReference>
<keyword evidence="5" id="KW-1185">Reference proteome</keyword>
<dbReference type="PROSITE" id="PS01227">
    <property type="entry name" value="UPF0012"/>
    <property type="match status" value="1"/>
</dbReference>
<dbReference type="PROSITE" id="PS50263">
    <property type="entry name" value="CN_HYDROLASE"/>
    <property type="match status" value="1"/>
</dbReference>
<evidence type="ECO:0000313" key="5">
    <source>
        <dbReference type="Proteomes" id="UP000309215"/>
    </source>
</evidence>
<dbReference type="InterPro" id="IPR036526">
    <property type="entry name" value="C-N_Hydrolase_sf"/>
</dbReference>
<protein>
    <submittedName>
        <fullName evidence="4">Carbon-nitrogen hydrolase family protein</fullName>
    </submittedName>
</protein>
<dbReference type="InterPro" id="IPR001110">
    <property type="entry name" value="UPF0012_CS"/>
</dbReference>
<name>A0A4V5PMR0_9BACT</name>
<comment type="caution">
    <text evidence="4">The sequence shown here is derived from an EMBL/GenBank/DDBJ whole genome shotgun (WGS) entry which is preliminary data.</text>
</comment>
<gene>
    <name evidence="4" type="ORF">E8A74_20260</name>
</gene>
<dbReference type="EMBL" id="SSMQ01000020">
    <property type="protein sequence ID" value="TKD06258.1"/>
    <property type="molecule type" value="Genomic_DNA"/>
</dbReference>
<dbReference type="InterPro" id="IPR045254">
    <property type="entry name" value="Nit1/2_C-N_Hydrolase"/>
</dbReference>
<evidence type="ECO:0000256" key="2">
    <source>
        <dbReference type="ARBA" id="ARBA00022801"/>
    </source>
</evidence>
<dbReference type="InterPro" id="IPR003010">
    <property type="entry name" value="C-N_Hydrolase"/>
</dbReference>
<dbReference type="SUPFAM" id="SSF56317">
    <property type="entry name" value="Carbon-nitrogen hydrolase"/>
    <property type="match status" value="1"/>
</dbReference>
<accession>A0A4V5PMR0</accession>
<dbReference type="PANTHER" id="PTHR23088:SF27">
    <property type="entry name" value="DEAMINATED GLUTATHIONE AMIDASE"/>
    <property type="match status" value="1"/>
</dbReference>
<comment type="similarity">
    <text evidence="1">Belongs to the carbon-nitrogen hydrolase superfamily. NIT1/NIT2 family.</text>
</comment>
<keyword evidence="2 4" id="KW-0378">Hydrolase</keyword>
<sequence>MREPLVAAAVQMNSQADLAENLGRAGRLVAEAASRGAKVVVLPENFAFMGGDDDERLRVAEDLDAKDGGRIRAFLAENATKHGVWMLAGGLPERSSDPKRVHNTFAAVAPSGEIVARYRKIHMFDVEVGDGQRYRESASCMPGDEPIVVDVAGTRIGLSICYDLRFPELYRELVARGAEVLVVPAAFTLATGKDHWHVLLRARAIEAQCYVIAAAQWGSHPKGRKTYGKSCIVDPWGEVVAQASEGEGIVVGTLDPAYLAHVRASLPSLQHQRIGVCSRRA</sequence>
<dbReference type="Proteomes" id="UP000309215">
    <property type="component" value="Unassembled WGS sequence"/>
</dbReference>
<evidence type="ECO:0000256" key="1">
    <source>
        <dbReference type="ARBA" id="ARBA00010613"/>
    </source>
</evidence>
<reference evidence="4 5" key="1">
    <citation type="submission" date="2019-04" db="EMBL/GenBank/DDBJ databases">
        <authorList>
            <person name="Li Y."/>
            <person name="Wang J."/>
        </authorList>
    </citation>
    <scope>NUCLEOTIDE SEQUENCE [LARGE SCALE GENOMIC DNA]</scope>
    <source>
        <strain evidence="4 5">DSM 14668</strain>
    </source>
</reference>
<proteinExistence type="inferred from homology"/>
<dbReference type="OrthoDB" id="9811121at2"/>
<dbReference type="PANTHER" id="PTHR23088">
    <property type="entry name" value="NITRILASE-RELATED"/>
    <property type="match status" value="1"/>
</dbReference>